<proteinExistence type="predicted"/>
<dbReference type="Proteomes" id="UP000017753">
    <property type="component" value="Chromosome"/>
</dbReference>
<dbReference type="AlphaFoldDB" id="A0AA34RYJ5"/>
<organism evidence="2 3">
    <name type="scientific">Pseudomonas putida S12</name>
    <dbReference type="NCBI Taxonomy" id="1215087"/>
    <lineage>
        <taxon>Bacteria</taxon>
        <taxon>Pseudomonadati</taxon>
        <taxon>Pseudomonadota</taxon>
        <taxon>Gammaproteobacteria</taxon>
        <taxon>Pseudomonadales</taxon>
        <taxon>Pseudomonadaceae</taxon>
        <taxon>Pseudomonas</taxon>
    </lineage>
</organism>
<feature type="transmembrane region" description="Helical" evidence="1">
    <location>
        <begin position="103"/>
        <end position="136"/>
    </location>
</feature>
<evidence type="ECO:0008006" key="4">
    <source>
        <dbReference type="Google" id="ProtNLM"/>
    </source>
</evidence>
<keyword evidence="1" id="KW-1133">Transmembrane helix</keyword>
<protein>
    <recommendedName>
        <fullName evidence="4">Transmembrane protein</fullName>
    </recommendedName>
</protein>
<keyword evidence="1" id="KW-0472">Membrane</keyword>
<gene>
    <name evidence="2" type="ORF">RPPX_22030</name>
</gene>
<keyword evidence="1" id="KW-0812">Transmembrane</keyword>
<reference evidence="2 3" key="1">
    <citation type="submission" date="2014-11" db="EMBL/GenBank/DDBJ databases">
        <title>Complete genome sequence of Pseudomonas putida S12 including megaplasmid pTTS12.</title>
        <authorList>
            <person name="Kuepper J."/>
            <person name="Ruijssenaars H.J."/>
            <person name="Blank L.M."/>
            <person name="de Winde J.H."/>
            <person name="Wierckx N."/>
        </authorList>
    </citation>
    <scope>NUCLEOTIDE SEQUENCE [LARGE SCALE GENOMIC DNA]</scope>
    <source>
        <strain evidence="2 3">S12</strain>
    </source>
</reference>
<evidence type="ECO:0000313" key="3">
    <source>
        <dbReference type="Proteomes" id="UP000017753"/>
    </source>
</evidence>
<dbReference type="EMBL" id="CP009974">
    <property type="protein sequence ID" value="AJA15900.1"/>
    <property type="molecule type" value="Genomic_DNA"/>
</dbReference>
<accession>A0AA34RYJ5</accession>
<reference evidence="2 3" key="2">
    <citation type="submission" date="2014-11" db="EMBL/GenBank/DDBJ databases">
        <title>Draft genome sequence of the solvent-tolerant Pseudomonas putida S12 including megaplasmid pTTS12.</title>
        <authorList>
            <person name="Wierckx N."/>
            <person name="Nijkamp J."/>
            <person name="Ballerstedt H."/>
            <person name="Siezen R.J."/>
            <person name="Wels M."/>
            <person name="de Ridder D."/>
            <person name="de Winde J.H."/>
            <person name="Ruijssenaars H.J."/>
        </authorList>
    </citation>
    <scope>NUCLEOTIDE SEQUENCE [LARGE SCALE GENOMIC DNA]</scope>
    <source>
        <strain evidence="2 3">S12</strain>
    </source>
</reference>
<name>A0AA34RYJ5_PSEPU</name>
<evidence type="ECO:0000313" key="2">
    <source>
        <dbReference type="EMBL" id="AJA15900.1"/>
    </source>
</evidence>
<sequence>MSDASVLKGVLEVVGPHRNLPEGSEYDYLRLKEPGGAVRMVKKVGTGHYIASYLKPGVEGEFHFVKLGKLGFILYAIKTAAGEKLYEADGFTTWIKKMRVMGAFLGLLFIPLSLVALLFGGFFGVIVPVGFIYVMWKLIVSFPKVLKDSFLRSQLASHGFSV</sequence>
<evidence type="ECO:0000256" key="1">
    <source>
        <dbReference type="SAM" id="Phobius"/>
    </source>
</evidence>